<dbReference type="Proteomes" id="UP001233999">
    <property type="component" value="Unassembled WGS sequence"/>
</dbReference>
<evidence type="ECO:0000256" key="1">
    <source>
        <dbReference type="SAM" id="MobiDB-lite"/>
    </source>
</evidence>
<accession>A0AAD8AKI0</accession>
<reference evidence="2" key="2">
    <citation type="submission" date="2023-05" db="EMBL/GenBank/DDBJ databases">
        <authorList>
            <person name="Fouks B."/>
        </authorList>
    </citation>
    <scope>NUCLEOTIDE SEQUENCE</scope>
    <source>
        <strain evidence="2">Stay&amp;Tobe</strain>
        <tissue evidence="2">Testes</tissue>
    </source>
</reference>
<reference evidence="2" key="1">
    <citation type="journal article" date="2023" name="IScience">
        <title>Live-bearing cockroach genome reveals convergent evolutionary mechanisms linked to viviparity in insects and beyond.</title>
        <authorList>
            <person name="Fouks B."/>
            <person name="Harrison M.C."/>
            <person name="Mikhailova A.A."/>
            <person name="Marchal E."/>
            <person name="English S."/>
            <person name="Carruthers M."/>
            <person name="Jennings E.C."/>
            <person name="Chiamaka E.L."/>
            <person name="Frigard R.A."/>
            <person name="Pippel M."/>
            <person name="Attardo G.M."/>
            <person name="Benoit J.B."/>
            <person name="Bornberg-Bauer E."/>
            <person name="Tobe S.S."/>
        </authorList>
    </citation>
    <scope>NUCLEOTIDE SEQUENCE</scope>
    <source>
        <strain evidence="2">Stay&amp;Tobe</strain>
    </source>
</reference>
<organism evidence="2 3">
    <name type="scientific">Diploptera punctata</name>
    <name type="common">Pacific beetle cockroach</name>
    <dbReference type="NCBI Taxonomy" id="6984"/>
    <lineage>
        <taxon>Eukaryota</taxon>
        <taxon>Metazoa</taxon>
        <taxon>Ecdysozoa</taxon>
        <taxon>Arthropoda</taxon>
        <taxon>Hexapoda</taxon>
        <taxon>Insecta</taxon>
        <taxon>Pterygota</taxon>
        <taxon>Neoptera</taxon>
        <taxon>Polyneoptera</taxon>
        <taxon>Dictyoptera</taxon>
        <taxon>Blattodea</taxon>
        <taxon>Blaberoidea</taxon>
        <taxon>Blaberidae</taxon>
        <taxon>Diplopterinae</taxon>
        <taxon>Diploptera</taxon>
    </lineage>
</organism>
<dbReference type="EMBL" id="JASPKZ010000422">
    <property type="protein sequence ID" value="KAJ9600420.1"/>
    <property type="molecule type" value="Genomic_DNA"/>
</dbReference>
<name>A0AAD8AKI0_DIPPU</name>
<protein>
    <submittedName>
        <fullName evidence="2">Uncharacterized protein</fullName>
    </submittedName>
</protein>
<comment type="caution">
    <text evidence="2">The sequence shown here is derived from an EMBL/GenBank/DDBJ whole genome shotgun (WGS) entry which is preliminary data.</text>
</comment>
<proteinExistence type="predicted"/>
<evidence type="ECO:0000313" key="2">
    <source>
        <dbReference type="EMBL" id="KAJ9600420.1"/>
    </source>
</evidence>
<feature type="compositionally biased region" description="Polar residues" evidence="1">
    <location>
        <begin position="10"/>
        <end position="20"/>
    </location>
</feature>
<sequence>MLVVDGGCSTPGSASPSLLDSPTLARVERARLRQEGGGSGGGGSSPLHHAACCQVNSCFAFPILRH</sequence>
<keyword evidence="3" id="KW-1185">Reference proteome</keyword>
<feature type="region of interest" description="Disordered" evidence="1">
    <location>
        <begin position="1"/>
        <end position="23"/>
    </location>
</feature>
<dbReference type="AlphaFoldDB" id="A0AAD8AKI0"/>
<gene>
    <name evidence="2" type="ORF">L9F63_009276</name>
</gene>
<evidence type="ECO:0000313" key="3">
    <source>
        <dbReference type="Proteomes" id="UP001233999"/>
    </source>
</evidence>